<gene>
    <name evidence="5" type="ORF">SE17_34885</name>
</gene>
<dbReference type="NCBIfam" id="TIGR00072">
    <property type="entry name" value="hydrog_prot"/>
    <property type="match status" value="1"/>
</dbReference>
<dbReference type="PRINTS" id="PR00446">
    <property type="entry name" value="HYDRGNUPTAKE"/>
</dbReference>
<dbReference type="SUPFAM" id="SSF53163">
    <property type="entry name" value="HybD-like"/>
    <property type="match status" value="1"/>
</dbReference>
<dbReference type="PANTHER" id="PTHR30302:SF1">
    <property type="entry name" value="HYDROGENASE 2 MATURATION PROTEASE"/>
    <property type="match status" value="1"/>
</dbReference>
<comment type="caution">
    <text evidence="5">The sequence shown here is derived from an EMBL/GenBank/DDBJ whole genome shotgun (WGS) entry which is preliminary data.</text>
</comment>
<comment type="similarity">
    <text evidence="1">Belongs to the peptidase A31 family.</text>
</comment>
<name>A0A0P9D0S0_9CHLR</name>
<dbReference type="InterPro" id="IPR023430">
    <property type="entry name" value="Pept_HybD-like_dom_sf"/>
</dbReference>
<evidence type="ECO:0008006" key="7">
    <source>
        <dbReference type="Google" id="ProtNLM"/>
    </source>
</evidence>
<evidence type="ECO:0000256" key="4">
    <source>
        <dbReference type="ARBA" id="ARBA00022801"/>
    </source>
</evidence>
<accession>A0A0P9D0S0</accession>
<dbReference type="Pfam" id="PF01750">
    <property type="entry name" value="HycI"/>
    <property type="match status" value="1"/>
</dbReference>
<dbReference type="InterPro" id="IPR000671">
    <property type="entry name" value="Peptidase_A31"/>
</dbReference>
<dbReference type="GO" id="GO:0016485">
    <property type="term" value="P:protein processing"/>
    <property type="evidence" value="ECO:0007669"/>
    <property type="project" value="TreeGrafter"/>
</dbReference>
<organism evidence="5 6">
    <name type="scientific">Kouleothrix aurantiaca</name>
    <dbReference type="NCBI Taxonomy" id="186479"/>
    <lineage>
        <taxon>Bacteria</taxon>
        <taxon>Bacillati</taxon>
        <taxon>Chloroflexota</taxon>
        <taxon>Chloroflexia</taxon>
        <taxon>Chloroflexales</taxon>
        <taxon>Roseiflexineae</taxon>
        <taxon>Roseiflexaceae</taxon>
        <taxon>Kouleothrix</taxon>
    </lineage>
</organism>
<dbReference type="GO" id="GO:0008047">
    <property type="term" value="F:enzyme activator activity"/>
    <property type="evidence" value="ECO:0007669"/>
    <property type="project" value="InterPro"/>
</dbReference>
<sequence length="155" mass="16737">MIVVIGCGNTNRSDDGAGVGVVHELQSRELPADVRLIDAGTGGMDVMFHLEGMQRVIIVDAAQTGAAPGTLYRVPGDQLETLPPPSNLSLHNFRWQHALAVGRMIYKDRFPTDISVYLIQIASLDFGLDMTPAVREAVTQVADMIAGEVLHERSA</sequence>
<evidence type="ECO:0000256" key="3">
    <source>
        <dbReference type="ARBA" id="ARBA00022750"/>
    </source>
</evidence>
<keyword evidence="6" id="KW-1185">Reference proteome</keyword>
<evidence type="ECO:0000313" key="5">
    <source>
        <dbReference type="EMBL" id="KPV49033.1"/>
    </source>
</evidence>
<dbReference type="PANTHER" id="PTHR30302">
    <property type="entry name" value="HYDROGENASE 1 MATURATION PROTEASE"/>
    <property type="match status" value="1"/>
</dbReference>
<keyword evidence="3" id="KW-0064">Aspartyl protease</keyword>
<dbReference type="AlphaFoldDB" id="A0A0P9D0S0"/>
<evidence type="ECO:0000256" key="1">
    <source>
        <dbReference type="ARBA" id="ARBA00006814"/>
    </source>
</evidence>
<keyword evidence="4" id="KW-0378">Hydrolase</keyword>
<reference evidence="5 6" key="1">
    <citation type="submission" date="2015-09" db="EMBL/GenBank/DDBJ databases">
        <title>Draft genome sequence of Kouleothrix aurantiaca JCM 19913.</title>
        <authorList>
            <person name="Hemp J."/>
        </authorList>
    </citation>
    <scope>NUCLEOTIDE SEQUENCE [LARGE SCALE GENOMIC DNA]</scope>
    <source>
        <strain evidence="5 6">COM-B</strain>
    </source>
</reference>
<dbReference type="EMBL" id="LJCR01002241">
    <property type="protein sequence ID" value="KPV49033.1"/>
    <property type="molecule type" value="Genomic_DNA"/>
</dbReference>
<dbReference type="GO" id="GO:0004190">
    <property type="term" value="F:aspartic-type endopeptidase activity"/>
    <property type="evidence" value="ECO:0007669"/>
    <property type="project" value="UniProtKB-KW"/>
</dbReference>
<dbReference type="Proteomes" id="UP000050509">
    <property type="component" value="Unassembled WGS sequence"/>
</dbReference>
<evidence type="ECO:0000256" key="2">
    <source>
        <dbReference type="ARBA" id="ARBA00022670"/>
    </source>
</evidence>
<dbReference type="Gene3D" id="3.40.50.1450">
    <property type="entry name" value="HybD-like"/>
    <property type="match status" value="1"/>
</dbReference>
<evidence type="ECO:0000313" key="6">
    <source>
        <dbReference type="Proteomes" id="UP000050509"/>
    </source>
</evidence>
<proteinExistence type="inferred from homology"/>
<keyword evidence="2" id="KW-0645">Protease</keyword>
<protein>
    <recommendedName>
        <fullName evidence="7">Hydrogenase maturation protease</fullName>
    </recommendedName>
</protein>